<accession>A0A0K1IYF6</accession>
<geneLocation type="plasmid" evidence="3 4">
    <name>pHG1</name>
</geneLocation>
<dbReference type="Gene3D" id="1.20.910.10">
    <property type="entry name" value="Heme oxygenase-like"/>
    <property type="match status" value="1"/>
</dbReference>
<feature type="region of interest" description="Disordered" evidence="1">
    <location>
        <begin position="259"/>
        <end position="286"/>
    </location>
</feature>
<evidence type="ECO:0000313" key="4">
    <source>
        <dbReference type="Proteomes" id="UP000066124"/>
    </source>
</evidence>
<sequence length="286" mass="31675">MTDADQSDSIDSPDSSEADPSAPETYDEFAASRSNPRFTDWLRERAGDSWDDATRHRLTRELAADELVDDVFRQYLVQDYAFVETLVGVFGHAVGTAPTMESKSELVSFLGVLTDDEDDYFLRAFDALDVPESVYSDPETTPATRAFIDLLERAAGQGGYAETLAVLVPAEWVYLSWATAADDTGSNPSESPSRFYLSEWIDLHAVDDFAAFVEWLRTELDREGAAASPRRQRRLEQLFCRTVELEVAFFDEAYELAPSGDLTAPTTSSASSKSGGRSSRPGDGRW</sequence>
<reference evidence="4" key="1">
    <citation type="journal article" date="2015" name="J. Biotechnol.">
        <title>Complete genome sequence of Haloferax gibbonsii strain ARA6, a potential producer of polyhydroxyalkanoates and halocins isolated from Araruama, Rio de Janeiro, Brasil.</title>
        <authorList>
            <person name="Pinto L.H."/>
            <person name="D'Alincourt Carvalho-Assef A.P."/>
            <person name="Vieira R.P."/>
            <person name="Clementino M.M."/>
            <person name="Albano R.M."/>
        </authorList>
    </citation>
    <scope>NUCLEOTIDE SEQUENCE [LARGE SCALE GENOMIC DNA]</scope>
    <source>
        <strain evidence="4">ARA6</strain>
        <plasmid evidence="4">Plasmid pHG1</plasmid>
    </source>
</reference>
<name>A0A0K1IYF6_HALGI</name>
<dbReference type="GO" id="GO:0005829">
    <property type="term" value="C:cytosol"/>
    <property type="evidence" value="ECO:0007669"/>
    <property type="project" value="TreeGrafter"/>
</dbReference>
<dbReference type="SUPFAM" id="SSF48613">
    <property type="entry name" value="Heme oxygenase-like"/>
    <property type="match status" value="1"/>
</dbReference>
<dbReference type="KEGG" id="hgi:ABY42_15450"/>
<feature type="compositionally biased region" description="Low complexity" evidence="1">
    <location>
        <begin position="264"/>
        <end position="279"/>
    </location>
</feature>
<keyword evidence="3" id="KW-0614">Plasmid</keyword>
<dbReference type="Pfam" id="PF03070">
    <property type="entry name" value="TENA_THI-4"/>
    <property type="match status" value="1"/>
</dbReference>
<dbReference type="CDD" id="cd19358">
    <property type="entry name" value="TenA_E_Spr0628-like"/>
    <property type="match status" value="1"/>
</dbReference>
<dbReference type="PANTHER" id="PTHR43198:SF2">
    <property type="entry name" value="SI:CH1073-67J19.1-RELATED"/>
    <property type="match status" value="1"/>
</dbReference>
<dbReference type="Proteomes" id="UP000066124">
    <property type="component" value="Plasmid pHG1"/>
</dbReference>
<evidence type="ECO:0000256" key="1">
    <source>
        <dbReference type="SAM" id="MobiDB-lite"/>
    </source>
</evidence>
<dbReference type="EMBL" id="CP011948">
    <property type="protein sequence ID" value="AKU09484.1"/>
    <property type="molecule type" value="Genomic_DNA"/>
</dbReference>
<dbReference type="PANTHER" id="PTHR43198">
    <property type="entry name" value="BIFUNCTIONAL TH2 PROTEIN"/>
    <property type="match status" value="1"/>
</dbReference>
<evidence type="ECO:0000259" key="2">
    <source>
        <dbReference type="Pfam" id="PF03070"/>
    </source>
</evidence>
<feature type="domain" description="Thiaminase-2/PQQC" evidence="2">
    <location>
        <begin position="48"/>
        <end position="255"/>
    </location>
</feature>
<evidence type="ECO:0000313" key="3">
    <source>
        <dbReference type="EMBL" id="AKU09484.1"/>
    </source>
</evidence>
<gene>
    <name evidence="3" type="ORF">ABY42_15450</name>
</gene>
<organism evidence="3 4">
    <name type="scientific">Haloferax gibbonsii</name>
    <dbReference type="NCBI Taxonomy" id="35746"/>
    <lineage>
        <taxon>Archaea</taxon>
        <taxon>Methanobacteriati</taxon>
        <taxon>Methanobacteriota</taxon>
        <taxon>Stenosarchaea group</taxon>
        <taxon>Halobacteria</taxon>
        <taxon>Halobacteriales</taxon>
        <taxon>Haloferacaceae</taxon>
        <taxon>Haloferax</taxon>
    </lineage>
</organism>
<feature type="region of interest" description="Disordered" evidence="1">
    <location>
        <begin position="1"/>
        <end position="32"/>
    </location>
</feature>
<proteinExistence type="predicted"/>
<dbReference type="InterPro" id="IPR050967">
    <property type="entry name" value="Thiamine_Salvage_TenA"/>
</dbReference>
<dbReference type="GeneID" id="25247376"/>
<dbReference type="PATRIC" id="fig|35746.4.peg.3326"/>
<dbReference type="InterPro" id="IPR016084">
    <property type="entry name" value="Haem_Oase-like_multi-hlx"/>
</dbReference>
<feature type="compositionally biased region" description="Low complexity" evidence="1">
    <location>
        <begin position="9"/>
        <end position="23"/>
    </location>
</feature>
<dbReference type="RefSeq" id="WP_050460215.1">
    <property type="nucleotide sequence ID" value="NZ_CP011948.1"/>
</dbReference>
<dbReference type="InterPro" id="IPR004305">
    <property type="entry name" value="Thiaminase-2/PQQC"/>
</dbReference>
<dbReference type="AlphaFoldDB" id="A0A0K1IYF6"/>
<protein>
    <submittedName>
        <fullName evidence="3">Transcriptional regulator</fullName>
    </submittedName>
</protein>